<feature type="domain" description="Insertion element IS150 protein InsJ-like helix-turn-helix" evidence="1">
    <location>
        <begin position="19"/>
        <end position="68"/>
    </location>
</feature>
<gene>
    <name evidence="3" type="ORF">C0169_07445</name>
    <name evidence="2" type="ORF">C0190_06320</name>
</gene>
<accession>A0A2N7PM21</accession>
<evidence type="ECO:0000259" key="1">
    <source>
        <dbReference type="Pfam" id="PF13518"/>
    </source>
</evidence>
<organism evidence="2 4">
    <name type="scientific">Thermodesulfobacterium geofontis</name>
    <dbReference type="NCBI Taxonomy" id="1295609"/>
    <lineage>
        <taxon>Bacteria</taxon>
        <taxon>Pseudomonadati</taxon>
        <taxon>Thermodesulfobacteriota</taxon>
        <taxon>Thermodesulfobacteria</taxon>
        <taxon>Thermodesulfobacteriales</taxon>
        <taxon>Thermodesulfobacteriaceae</taxon>
        <taxon>Thermodesulfobacterium</taxon>
    </lineage>
</organism>
<sequence>MAERLSSIGDASKKVGSDFRLKVIEYHHKYETSAEVSAYGISRATIYRWKKQFRESGGKLESLISKPRIAKRKIYFEL</sequence>
<dbReference type="SUPFAM" id="SSF46689">
    <property type="entry name" value="Homeodomain-like"/>
    <property type="match status" value="1"/>
</dbReference>
<evidence type="ECO:0000313" key="2">
    <source>
        <dbReference type="EMBL" id="PMP65731.1"/>
    </source>
</evidence>
<evidence type="ECO:0000313" key="3">
    <source>
        <dbReference type="EMBL" id="PMP93734.1"/>
    </source>
</evidence>
<dbReference type="Proteomes" id="UP000235619">
    <property type="component" value="Unassembled WGS sequence"/>
</dbReference>
<dbReference type="AlphaFoldDB" id="A0A2N7PM21"/>
<comment type="caution">
    <text evidence="2">The sequence shown here is derived from an EMBL/GenBank/DDBJ whole genome shotgun (WGS) entry which is preliminary data.</text>
</comment>
<dbReference type="InterPro" id="IPR009057">
    <property type="entry name" value="Homeodomain-like_sf"/>
</dbReference>
<dbReference type="Proteomes" id="UP000235460">
    <property type="component" value="Unassembled WGS sequence"/>
</dbReference>
<evidence type="ECO:0000313" key="4">
    <source>
        <dbReference type="Proteomes" id="UP000235460"/>
    </source>
</evidence>
<dbReference type="InterPro" id="IPR055247">
    <property type="entry name" value="InsJ-like_HTH"/>
</dbReference>
<protein>
    <recommendedName>
        <fullName evidence="1">Insertion element IS150 protein InsJ-like helix-turn-helix domain-containing protein</fullName>
    </recommendedName>
</protein>
<dbReference type="EMBL" id="PNJD01000451">
    <property type="protein sequence ID" value="PMP93734.1"/>
    <property type="molecule type" value="Genomic_DNA"/>
</dbReference>
<name>A0A2N7PM21_9BACT</name>
<reference evidence="4 5" key="1">
    <citation type="submission" date="2018-01" db="EMBL/GenBank/DDBJ databases">
        <title>Metagenomic assembled genomes from two thermal pools in the Uzon Caldera, Kamchatka, Russia.</title>
        <authorList>
            <person name="Wilkins L."/>
            <person name="Ettinger C."/>
        </authorList>
    </citation>
    <scope>NUCLEOTIDE SEQUENCE [LARGE SCALE GENOMIC DNA]</scope>
    <source>
        <strain evidence="3">ARK-04</strain>
        <strain evidence="2">ZAV-08</strain>
    </source>
</reference>
<evidence type="ECO:0000313" key="5">
    <source>
        <dbReference type="Proteomes" id="UP000235619"/>
    </source>
</evidence>
<dbReference type="EMBL" id="PNIK01000091">
    <property type="protein sequence ID" value="PMP65731.1"/>
    <property type="molecule type" value="Genomic_DNA"/>
</dbReference>
<dbReference type="Pfam" id="PF13518">
    <property type="entry name" value="HTH_28"/>
    <property type="match status" value="1"/>
</dbReference>
<proteinExistence type="predicted"/>